<dbReference type="RefSeq" id="XP_018076898.1">
    <property type="nucleotide sequence ID" value="XM_018206584.1"/>
</dbReference>
<evidence type="ECO:0000256" key="4">
    <source>
        <dbReference type="ARBA" id="ARBA00023136"/>
    </source>
</evidence>
<dbReference type="FunCoup" id="A0A194XQT8">
    <property type="interactions" value="13"/>
</dbReference>
<dbReference type="InParanoid" id="A0A194XQT8"/>
<dbReference type="KEGG" id="psco:LY89DRAFT_303060"/>
<gene>
    <name evidence="6" type="ORF">LY89DRAFT_303060</name>
</gene>
<dbReference type="GeneID" id="28816310"/>
<keyword evidence="4 5" id="KW-0472">Membrane</keyword>
<evidence type="ECO:0000256" key="2">
    <source>
        <dbReference type="ARBA" id="ARBA00022692"/>
    </source>
</evidence>
<dbReference type="GO" id="GO:0016020">
    <property type="term" value="C:membrane"/>
    <property type="evidence" value="ECO:0007669"/>
    <property type="project" value="UniProtKB-SubCell"/>
</dbReference>
<reference evidence="6 7" key="1">
    <citation type="submission" date="2015-10" db="EMBL/GenBank/DDBJ databases">
        <title>Full genome of DAOMC 229536 Phialocephala scopiformis, a fungal endophyte of spruce producing the potent anti-insectan compound rugulosin.</title>
        <authorList>
            <consortium name="DOE Joint Genome Institute"/>
            <person name="Walker A.K."/>
            <person name="Frasz S.L."/>
            <person name="Seifert K.A."/>
            <person name="Miller J.D."/>
            <person name="Mondo S.J."/>
            <person name="Labutti K."/>
            <person name="Lipzen A."/>
            <person name="Dockter R."/>
            <person name="Kennedy M."/>
            <person name="Grigoriev I.V."/>
            <person name="Spatafora J.W."/>
        </authorList>
    </citation>
    <scope>NUCLEOTIDE SEQUENCE [LARGE SCALE GENOMIC DNA]</scope>
    <source>
        <strain evidence="6 7">CBS 120377</strain>
    </source>
</reference>
<protein>
    <submittedName>
        <fullName evidence="6">Uncharacterized protein</fullName>
    </submittedName>
</protein>
<dbReference type="EMBL" id="KQ947406">
    <property type="protein sequence ID" value="KUJ22543.1"/>
    <property type="molecule type" value="Genomic_DNA"/>
</dbReference>
<dbReference type="OrthoDB" id="67317at2759"/>
<keyword evidence="7" id="KW-1185">Reference proteome</keyword>
<dbReference type="AlphaFoldDB" id="A0A194XQT8"/>
<dbReference type="STRING" id="149040.A0A194XQT8"/>
<dbReference type="Proteomes" id="UP000070700">
    <property type="component" value="Unassembled WGS sequence"/>
</dbReference>
<keyword evidence="2 5" id="KW-0812">Transmembrane</keyword>
<dbReference type="Pfam" id="PF23489">
    <property type="entry name" value="V-ATPase_su_f"/>
    <property type="match status" value="1"/>
</dbReference>
<feature type="transmembrane region" description="Helical" evidence="5">
    <location>
        <begin position="51"/>
        <end position="77"/>
    </location>
</feature>
<dbReference type="InterPro" id="IPR056552">
    <property type="entry name" value="Ribonucl_Kappa"/>
</dbReference>
<organism evidence="6 7">
    <name type="scientific">Mollisia scopiformis</name>
    <name type="common">Conifer needle endophyte fungus</name>
    <name type="synonym">Phialocephala scopiformis</name>
    <dbReference type="NCBI Taxonomy" id="149040"/>
    <lineage>
        <taxon>Eukaryota</taxon>
        <taxon>Fungi</taxon>
        <taxon>Dikarya</taxon>
        <taxon>Ascomycota</taxon>
        <taxon>Pezizomycotina</taxon>
        <taxon>Leotiomycetes</taxon>
        <taxon>Helotiales</taxon>
        <taxon>Mollisiaceae</taxon>
        <taxon>Mollisia</taxon>
    </lineage>
</organism>
<evidence type="ECO:0000313" key="6">
    <source>
        <dbReference type="EMBL" id="KUJ22543.1"/>
    </source>
</evidence>
<feature type="transmembrane region" description="Helical" evidence="5">
    <location>
        <begin position="7"/>
        <end position="31"/>
    </location>
</feature>
<sequence length="88" mass="9641">MKPVIGVFQAWFCIVVSVFAIVILSVIGALFQSNHHSMTGSMDDPEHPKAVAATVFSAVIIYALFLVGCGFQAYLHFRENRKGAIRIS</sequence>
<proteinExistence type="predicted"/>
<evidence type="ECO:0000256" key="1">
    <source>
        <dbReference type="ARBA" id="ARBA00004370"/>
    </source>
</evidence>
<evidence type="ECO:0000256" key="3">
    <source>
        <dbReference type="ARBA" id="ARBA00022989"/>
    </source>
</evidence>
<name>A0A194XQT8_MOLSC</name>
<keyword evidence="3 5" id="KW-1133">Transmembrane helix</keyword>
<accession>A0A194XQT8</accession>
<evidence type="ECO:0000313" key="7">
    <source>
        <dbReference type="Proteomes" id="UP000070700"/>
    </source>
</evidence>
<evidence type="ECO:0000256" key="5">
    <source>
        <dbReference type="SAM" id="Phobius"/>
    </source>
</evidence>
<comment type="subcellular location">
    <subcellularLocation>
        <location evidence="1">Membrane</location>
    </subcellularLocation>
</comment>